<accession>A0A516KDP6</accession>
<reference evidence="1 2" key="1">
    <citation type="submission" date="2019-07" db="EMBL/GenBank/DDBJ databases">
        <authorList>
            <person name="Li J."/>
        </authorList>
    </citation>
    <scope>NUCLEOTIDE SEQUENCE [LARGE SCALE GENOMIC DNA]</scope>
    <source>
        <strain evidence="1 2">TKL69</strain>
    </source>
</reference>
<dbReference type="EMBL" id="CP041666">
    <property type="protein sequence ID" value="QDP39436.1"/>
    <property type="molecule type" value="Genomic_DNA"/>
</dbReference>
<dbReference type="KEGG" id="aqt:FN924_04145"/>
<dbReference type="AlphaFoldDB" id="A0A516KDP6"/>
<protein>
    <submittedName>
        <fullName evidence="1">Uncharacterized protein</fullName>
    </submittedName>
</protein>
<organism evidence="1 2">
    <name type="scientific">Radiobacillus deserti</name>
    <dbReference type="NCBI Taxonomy" id="2594883"/>
    <lineage>
        <taxon>Bacteria</taxon>
        <taxon>Bacillati</taxon>
        <taxon>Bacillota</taxon>
        <taxon>Bacilli</taxon>
        <taxon>Bacillales</taxon>
        <taxon>Bacillaceae</taxon>
        <taxon>Radiobacillus</taxon>
    </lineage>
</organism>
<dbReference type="RefSeq" id="WP_143892186.1">
    <property type="nucleotide sequence ID" value="NZ_CP041666.1"/>
</dbReference>
<proteinExistence type="predicted"/>
<dbReference type="OrthoDB" id="9959616at2"/>
<gene>
    <name evidence="1" type="ORF">FN924_04145</name>
</gene>
<evidence type="ECO:0000313" key="2">
    <source>
        <dbReference type="Proteomes" id="UP000315215"/>
    </source>
</evidence>
<sequence length="145" mass="17688">MSERKLSGETEIQAFEYPYDHPVTEEIKRQFAQIQLTRKMKTEHNKNNPRWISWNECDGLRTYGILEVPYNHSQAVYILDSNFNIIDWVEAKYEVGYWLKSNSPFKKGFSRRLVYEYIKEQKLYKDKYYFVTVKEYKDFIRSKKL</sequence>
<keyword evidence="2" id="KW-1185">Reference proteome</keyword>
<name>A0A516KDP6_9BACI</name>
<dbReference type="Proteomes" id="UP000315215">
    <property type="component" value="Chromosome"/>
</dbReference>
<evidence type="ECO:0000313" key="1">
    <source>
        <dbReference type="EMBL" id="QDP39436.1"/>
    </source>
</evidence>